<proteinExistence type="inferred from homology"/>
<dbReference type="InterPro" id="IPR020845">
    <property type="entry name" value="AMP-binding_CS"/>
</dbReference>
<comment type="caution">
    <text evidence="5">The sequence shown here is derived from an EMBL/GenBank/DDBJ whole genome shotgun (WGS) entry which is preliminary data.</text>
</comment>
<evidence type="ECO:0000313" key="5">
    <source>
        <dbReference type="EMBL" id="MCO6394542.1"/>
    </source>
</evidence>
<comment type="similarity">
    <text evidence="1">Belongs to the ATP-dependent AMP-binding enzyme family.</text>
</comment>
<dbReference type="PROSITE" id="PS00455">
    <property type="entry name" value="AMP_BINDING"/>
    <property type="match status" value="1"/>
</dbReference>
<dbReference type="Gene3D" id="3.40.50.12780">
    <property type="entry name" value="N-terminal domain of ligase-like"/>
    <property type="match status" value="1"/>
</dbReference>
<evidence type="ECO:0000256" key="1">
    <source>
        <dbReference type="ARBA" id="ARBA00006432"/>
    </source>
</evidence>
<dbReference type="Pfam" id="PF00501">
    <property type="entry name" value="AMP-binding"/>
    <property type="match status" value="1"/>
</dbReference>
<dbReference type="InterPro" id="IPR042099">
    <property type="entry name" value="ANL_N_sf"/>
</dbReference>
<organism evidence="5 6">
    <name type="scientific">Corynebacterium lipophilum</name>
    <dbReference type="NCBI Taxonomy" id="2804918"/>
    <lineage>
        <taxon>Bacteria</taxon>
        <taxon>Bacillati</taxon>
        <taxon>Actinomycetota</taxon>
        <taxon>Actinomycetes</taxon>
        <taxon>Mycobacteriales</taxon>
        <taxon>Corynebacteriaceae</taxon>
        <taxon>Corynebacterium</taxon>
    </lineage>
</organism>
<sequence>MTYESPLPPIPDVGTRARSITDLLFGNLGEHASAPALTEVETGRSVTYAQLHQEVLALAATLRHRGIGPGDCVAVQLPNGIDFAVTFLALVQVGASASLLGTSLTAAERDHLCALAEAKVLLDAPIAPTEPAEHRASPAGPEDIAAVAFSSGTTGLPKAVELTHRNLCANMLQFSAALRASGIGAGTSTLAPLPFAHIYGLNTLLLSSLYARHHIHTMAGFDLGAFIEAQRSHHIELGFIAPPIALALSRHSEATAEAFADSRFMVCGAAPLDDALADSVEQRLGTVILQGYGTTETSPVTHVGIAGRSKPGSIGFAVPNTQFRIVDLRDGHDVAPGEPGEMLIRGPQVMRGYRNDPEATRATISGGWLHTGDIVTLAEDGTVYIVDRAKEVIKYKGFHVAPAELEALLRTHPAVADAAVVRHIVRTHGVDCEVPRACIVVADGTTLSREEIMEWVAERVAGYKKIREVTFTDHIPRNAAGKILRREL</sequence>
<dbReference type="AlphaFoldDB" id="A0AAW5HYI6"/>
<dbReference type="PANTHER" id="PTHR24096">
    <property type="entry name" value="LONG-CHAIN-FATTY-ACID--COA LIGASE"/>
    <property type="match status" value="1"/>
</dbReference>
<dbReference type="RefSeq" id="WP_071573554.1">
    <property type="nucleotide sequence ID" value="NZ_JAEUWV010000006.1"/>
</dbReference>
<accession>A0AAW5HYI6</accession>
<reference evidence="5 6" key="1">
    <citation type="submission" date="2021-01" db="EMBL/GenBank/DDBJ databases">
        <title>Identification and Characterization of Corynebacterium sp.</title>
        <authorList>
            <person name="Luo Q."/>
            <person name="Qu P."/>
            <person name="Chen Q."/>
        </authorList>
    </citation>
    <scope>NUCLEOTIDE SEQUENCE [LARGE SCALE GENOMIC DNA]</scope>
    <source>
        <strain evidence="5 6">MC-18</strain>
    </source>
</reference>
<evidence type="ECO:0000256" key="2">
    <source>
        <dbReference type="ARBA" id="ARBA00022598"/>
    </source>
</evidence>
<dbReference type="EMBL" id="JAEUWV010000006">
    <property type="protein sequence ID" value="MCO6394542.1"/>
    <property type="molecule type" value="Genomic_DNA"/>
</dbReference>
<evidence type="ECO:0000259" key="3">
    <source>
        <dbReference type="Pfam" id="PF00501"/>
    </source>
</evidence>
<gene>
    <name evidence="5" type="ORF">JMN37_06080</name>
</gene>
<dbReference type="Pfam" id="PF13193">
    <property type="entry name" value="AMP-binding_C"/>
    <property type="match status" value="1"/>
</dbReference>
<evidence type="ECO:0000313" key="6">
    <source>
        <dbReference type="Proteomes" id="UP001205920"/>
    </source>
</evidence>
<dbReference type="InterPro" id="IPR045851">
    <property type="entry name" value="AMP-bd_C_sf"/>
</dbReference>
<protein>
    <submittedName>
        <fullName evidence="5">AMP-binding protein</fullName>
    </submittedName>
</protein>
<feature type="domain" description="AMP-binding enzyme C-terminal" evidence="4">
    <location>
        <begin position="404"/>
        <end position="482"/>
    </location>
</feature>
<keyword evidence="6" id="KW-1185">Reference proteome</keyword>
<evidence type="ECO:0000259" key="4">
    <source>
        <dbReference type="Pfam" id="PF13193"/>
    </source>
</evidence>
<feature type="domain" description="AMP-dependent synthetase/ligase" evidence="3">
    <location>
        <begin position="30"/>
        <end position="353"/>
    </location>
</feature>
<dbReference type="Proteomes" id="UP001205920">
    <property type="component" value="Unassembled WGS sequence"/>
</dbReference>
<dbReference type="InterPro" id="IPR000873">
    <property type="entry name" value="AMP-dep_synth/lig_dom"/>
</dbReference>
<dbReference type="PANTHER" id="PTHR24096:SF149">
    <property type="entry name" value="AMP-BINDING DOMAIN-CONTAINING PROTEIN-RELATED"/>
    <property type="match status" value="1"/>
</dbReference>
<name>A0AAW5HYI6_9CORY</name>
<keyword evidence="2" id="KW-0436">Ligase</keyword>
<dbReference type="SUPFAM" id="SSF56801">
    <property type="entry name" value="Acetyl-CoA synthetase-like"/>
    <property type="match status" value="1"/>
</dbReference>
<dbReference type="InterPro" id="IPR025110">
    <property type="entry name" value="AMP-bd_C"/>
</dbReference>
<dbReference type="GO" id="GO:0016405">
    <property type="term" value="F:CoA-ligase activity"/>
    <property type="evidence" value="ECO:0007669"/>
    <property type="project" value="TreeGrafter"/>
</dbReference>
<dbReference type="Gene3D" id="3.30.300.30">
    <property type="match status" value="1"/>
</dbReference>